<evidence type="ECO:0000313" key="3">
    <source>
        <dbReference type="Proteomes" id="UP001595793"/>
    </source>
</evidence>
<reference evidence="3" key="1">
    <citation type="journal article" date="2019" name="Int. J. Syst. Evol. Microbiol.">
        <title>The Global Catalogue of Microorganisms (GCM) 10K type strain sequencing project: providing services to taxonomists for standard genome sequencing and annotation.</title>
        <authorList>
            <consortium name="The Broad Institute Genomics Platform"/>
            <consortium name="The Broad Institute Genome Sequencing Center for Infectious Disease"/>
            <person name="Wu L."/>
            <person name="Ma J."/>
        </authorList>
    </citation>
    <scope>NUCLEOTIDE SEQUENCE [LARGE SCALE GENOMIC DNA]</scope>
    <source>
        <strain evidence="3">CECT 9128</strain>
    </source>
</reference>
<sequence length="222" mass="26447">MKFEFLKIYTSRLQEQLEFYRDVLGFSSIEISEDSFQLQMGYTRMLFQQKKDSKPYHIAFHIPAHQEFLALEWLKKRVKIEKDEAEEIIDFSNWNAKSVYFKDPDSNIMECISRRHLFLTHNDEFNASSFMGVAEIGMAVRDIEVYYKKLHHEFELKIFDGGLDPFCAIGDENGLIICINREQKDWFPTQDPAYKADFDITFRHNEKTGSFLFKNDRIYLED</sequence>
<feature type="domain" description="VOC" evidence="1">
    <location>
        <begin position="2"/>
        <end position="114"/>
    </location>
</feature>
<dbReference type="PROSITE" id="PS51819">
    <property type="entry name" value="VOC"/>
    <property type="match status" value="1"/>
</dbReference>
<dbReference type="EMBL" id="JBHSAS010000012">
    <property type="protein sequence ID" value="MFC4029037.1"/>
    <property type="molecule type" value="Genomic_DNA"/>
</dbReference>
<organism evidence="2 3">
    <name type="scientific">Zunongwangia endophytica</name>
    <dbReference type="NCBI Taxonomy" id="1808945"/>
    <lineage>
        <taxon>Bacteria</taxon>
        <taxon>Pseudomonadati</taxon>
        <taxon>Bacteroidota</taxon>
        <taxon>Flavobacteriia</taxon>
        <taxon>Flavobacteriales</taxon>
        <taxon>Flavobacteriaceae</taxon>
        <taxon>Zunongwangia</taxon>
    </lineage>
</organism>
<keyword evidence="3" id="KW-1185">Reference proteome</keyword>
<gene>
    <name evidence="2" type="ORF">ACFOS1_16560</name>
</gene>
<dbReference type="RefSeq" id="WP_290236748.1">
    <property type="nucleotide sequence ID" value="NZ_JAUFPZ010000002.1"/>
</dbReference>
<comment type="caution">
    <text evidence="2">The sequence shown here is derived from an EMBL/GenBank/DDBJ whole genome shotgun (WGS) entry which is preliminary data.</text>
</comment>
<accession>A0ABV8HDI4</accession>
<dbReference type="SUPFAM" id="SSF54593">
    <property type="entry name" value="Glyoxalase/Bleomycin resistance protein/Dihydroxybiphenyl dioxygenase"/>
    <property type="match status" value="1"/>
</dbReference>
<protein>
    <submittedName>
        <fullName evidence="2">VOC family protein</fullName>
    </submittedName>
</protein>
<evidence type="ECO:0000259" key="1">
    <source>
        <dbReference type="PROSITE" id="PS51819"/>
    </source>
</evidence>
<name>A0ABV8HDI4_9FLAO</name>
<dbReference type="Proteomes" id="UP001595793">
    <property type="component" value="Unassembled WGS sequence"/>
</dbReference>
<dbReference type="InterPro" id="IPR037523">
    <property type="entry name" value="VOC_core"/>
</dbReference>
<proteinExistence type="predicted"/>
<dbReference type="InterPro" id="IPR029068">
    <property type="entry name" value="Glyas_Bleomycin-R_OHBP_Dase"/>
</dbReference>
<dbReference type="Gene3D" id="3.10.180.10">
    <property type="entry name" value="2,3-Dihydroxybiphenyl 1,2-Dioxygenase, domain 1"/>
    <property type="match status" value="1"/>
</dbReference>
<evidence type="ECO:0000313" key="2">
    <source>
        <dbReference type="EMBL" id="MFC4029037.1"/>
    </source>
</evidence>